<dbReference type="RefSeq" id="WP_027106878.1">
    <property type="nucleotide sequence ID" value="NZ_JQBZ01000025.1"/>
</dbReference>
<dbReference type="Proteomes" id="UP000051500">
    <property type="component" value="Unassembled WGS sequence"/>
</dbReference>
<reference evidence="1 2" key="1">
    <citation type="journal article" date="2015" name="Genome Announc.">
        <title>Expanding the biotechnology potential of lactobacilli through comparative genomics of 213 strains and associated genera.</title>
        <authorList>
            <person name="Sun Z."/>
            <person name="Harris H.M."/>
            <person name="McCann A."/>
            <person name="Guo C."/>
            <person name="Argimon S."/>
            <person name="Zhang W."/>
            <person name="Yang X."/>
            <person name="Jeffery I.B."/>
            <person name="Cooney J.C."/>
            <person name="Kagawa T.F."/>
            <person name="Liu W."/>
            <person name="Song Y."/>
            <person name="Salvetti E."/>
            <person name="Wrobel A."/>
            <person name="Rasinkangas P."/>
            <person name="Parkhill J."/>
            <person name="Rea M.C."/>
            <person name="O'Sullivan O."/>
            <person name="Ritari J."/>
            <person name="Douillard F.P."/>
            <person name="Paul Ross R."/>
            <person name="Yang R."/>
            <person name="Briner A.E."/>
            <person name="Felis G.E."/>
            <person name="de Vos W.M."/>
            <person name="Barrangou R."/>
            <person name="Klaenhammer T.R."/>
            <person name="Caufield P.W."/>
            <person name="Cui Y."/>
            <person name="Zhang H."/>
            <person name="O'Toole P.W."/>
        </authorList>
    </citation>
    <scope>NUCLEOTIDE SEQUENCE [LARGE SCALE GENOMIC DNA]</scope>
    <source>
        <strain evidence="1 2">DSM 22408</strain>
    </source>
</reference>
<organism evidence="1 2">
    <name type="scientific">Ligilactobacillus ceti DSM 22408</name>
    <dbReference type="NCBI Taxonomy" id="1122146"/>
    <lineage>
        <taxon>Bacteria</taxon>
        <taxon>Bacillati</taxon>
        <taxon>Bacillota</taxon>
        <taxon>Bacilli</taxon>
        <taxon>Lactobacillales</taxon>
        <taxon>Lactobacillaceae</taxon>
        <taxon>Ligilactobacillus</taxon>
    </lineage>
</organism>
<name>A0A0R2KQI2_9LACO</name>
<keyword evidence="2" id="KW-1185">Reference proteome</keyword>
<dbReference type="EMBL" id="JQBZ01000025">
    <property type="protein sequence ID" value="KRN88468.1"/>
    <property type="molecule type" value="Genomic_DNA"/>
</dbReference>
<comment type="caution">
    <text evidence="1">The sequence shown here is derived from an EMBL/GenBank/DDBJ whole genome shotgun (WGS) entry which is preliminary data.</text>
</comment>
<dbReference type="AlphaFoldDB" id="A0A0R2KQI2"/>
<protein>
    <submittedName>
        <fullName evidence="1">Uncharacterized protein</fullName>
    </submittedName>
</protein>
<accession>A0A0R2KQI2</accession>
<sequence length="99" mass="11645">MQNLQKAQAEISDFIAWLNNQQESAETAQKLTLYVTPNELQTALETAYEKGQPITYKDQCYIQYHRHNLKVNKRKVLRTNVEHPEIDHLVQVLHDLQTQ</sequence>
<gene>
    <name evidence="1" type="ORF">IV53_GL000432</name>
</gene>
<evidence type="ECO:0000313" key="2">
    <source>
        <dbReference type="Proteomes" id="UP000051500"/>
    </source>
</evidence>
<proteinExistence type="predicted"/>
<dbReference type="PATRIC" id="fig|1122146.4.peg.444"/>
<evidence type="ECO:0000313" key="1">
    <source>
        <dbReference type="EMBL" id="KRN88468.1"/>
    </source>
</evidence>
<dbReference type="STRING" id="1122146.IV53_GL000432"/>